<name>A0A815BDR4_9BILA</name>
<evidence type="ECO:0000313" key="3">
    <source>
        <dbReference type="Proteomes" id="UP000663829"/>
    </source>
</evidence>
<dbReference type="SUPFAM" id="SSF52047">
    <property type="entry name" value="RNI-like"/>
    <property type="match status" value="1"/>
</dbReference>
<evidence type="ECO:0000313" key="2">
    <source>
        <dbReference type="EMBL" id="CAF4049283.1"/>
    </source>
</evidence>
<dbReference type="Proteomes" id="UP000681722">
    <property type="component" value="Unassembled WGS sequence"/>
</dbReference>
<gene>
    <name evidence="1" type="ORF">GPM918_LOCUS26855</name>
    <name evidence="2" type="ORF">SRO942_LOCUS27076</name>
</gene>
<evidence type="ECO:0000313" key="1">
    <source>
        <dbReference type="EMBL" id="CAF1266234.1"/>
    </source>
</evidence>
<evidence type="ECO:0008006" key="4">
    <source>
        <dbReference type="Google" id="ProtNLM"/>
    </source>
</evidence>
<dbReference type="EMBL" id="CAJOBC010021011">
    <property type="protein sequence ID" value="CAF4049283.1"/>
    <property type="molecule type" value="Genomic_DNA"/>
</dbReference>
<dbReference type="InterPro" id="IPR032675">
    <property type="entry name" value="LRR_dom_sf"/>
</dbReference>
<sequence length="304" mass="35173">MATLFENCSDEIFMLIFEYLDVCRLHNSFRNINTRLNKILDDKRLQLMFDSRGTQFINPFVRDQIVSMILDDNGKATFVNENFISIQSVTLYVKDYTTEFISKLKSLTTITQLIIHTAEHHANNIIEMILCQNMLPQLKILIVTESCLIRNNISSTAAINNLVYLIITCTWHDLSAILEHSPKLKYVNISLLGGNRLTKFIFPTIKYLTVNISSTYYNELFHMLKTMPNLKMFELTGHSCDDALSDGEKLRELILSSSSRFKLNIQLFVNLFIKNVLSTFRDEYWCNIQCKLCMGFIKLSAISK</sequence>
<keyword evidence="3" id="KW-1185">Reference proteome</keyword>
<reference evidence="1" key="1">
    <citation type="submission" date="2021-02" db="EMBL/GenBank/DDBJ databases">
        <authorList>
            <person name="Nowell W R."/>
        </authorList>
    </citation>
    <scope>NUCLEOTIDE SEQUENCE</scope>
</reference>
<dbReference type="Proteomes" id="UP000663829">
    <property type="component" value="Unassembled WGS sequence"/>
</dbReference>
<accession>A0A815BDR4</accession>
<dbReference type="Gene3D" id="3.80.10.10">
    <property type="entry name" value="Ribonuclease Inhibitor"/>
    <property type="match status" value="1"/>
</dbReference>
<protein>
    <recommendedName>
        <fullName evidence="4">F-box domain-containing protein</fullName>
    </recommendedName>
</protein>
<proteinExistence type="predicted"/>
<dbReference type="EMBL" id="CAJNOQ010010997">
    <property type="protein sequence ID" value="CAF1266234.1"/>
    <property type="molecule type" value="Genomic_DNA"/>
</dbReference>
<dbReference type="AlphaFoldDB" id="A0A815BDR4"/>
<organism evidence="1 3">
    <name type="scientific">Didymodactylos carnosus</name>
    <dbReference type="NCBI Taxonomy" id="1234261"/>
    <lineage>
        <taxon>Eukaryota</taxon>
        <taxon>Metazoa</taxon>
        <taxon>Spiralia</taxon>
        <taxon>Gnathifera</taxon>
        <taxon>Rotifera</taxon>
        <taxon>Eurotatoria</taxon>
        <taxon>Bdelloidea</taxon>
        <taxon>Philodinida</taxon>
        <taxon>Philodinidae</taxon>
        <taxon>Didymodactylos</taxon>
    </lineage>
</organism>
<comment type="caution">
    <text evidence="1">The sequence shown here is derived from an EMBL/GenBank/DDBJ whole genome shotgun (WGS) entry which is preliminary data.</text>
</comment>